<keyword evidence="5" id="KW-0012">Acyltransferase</keyword>
<feature type="active site" description="Proton acceptor" evidence="6">
    <location>
        <position position="338"/>
    </location>
</feature>
<dbReference type="InterPro" id="IPR023213">
    <property type="entry name" value="CAT-like_dom_sf"/>
</dbReference>
<dbReference type="Gene3D" id="3.30.559.10">
    <property type="entry name" value="Chloramphenicol acetyltransferase-like domain"/>
    <property type="match status" value="1"/>
</dbReference>
<dbReference type="EMBL" id="CAJPVJ010003577">
    <property type="protein sequence ID" value="CAG2167738.1"/>
    <property type="molecule type" value="Genomic_DNA"/>
</dbReference>
<evidence type="ECO:0000259" key="7">
    <source>
        <dbReference type="PROSITE" id="PS50177"/>
    </source>
</evidence>
<dbReference type="EMBL" id="OC918402">
    <property type="protein sequence ID" value="CAD7649337.1"/>
    <property type="molecule type" value="Genomic_DNA"/>
</dbReference>
<name>A0A7R9LZ24_9ACAR</name>
<dbReference type="InterPro" id="IPR042231">
    <property type="entry name" value="Cho/carn_acyl_trans_2"/>
</dbReference>
<dbReference type="PANTHER" id="PTHR22589:SF103">
    <property type="entry name" value="CARNITINE O-ACETYL-TRANSFERASE, ISOFORM A-RELATED"/>
    <property type="match status" value="1"/>
</dbReference>
<dbReference type="InterPro" id="IPR039551">
    <property type="entry name" value="Cho/carn_acyl_trans"/>
</dbReference>
<dbReference type="SUPFAM" id="SSF54427">
    <property type="entry name" value="NTF2-like"/>
    <property type="match status" value="1"/>
</dbReference>
<dbReference type="PANTHER" id="PTHR22589">
    <property type="entry name" value="CARNITINE O-ACYLTRANSFERASE"/>
    <property type="match status" value="1"/>
</dbReference>
<accession>A0A7R9LZ24</accession>
<organism evidence="8">
    <name type="scientific">Oppiella nova</name>
    <dbReference type="NCBI Taxonomy" id="334625"/>
    <lineage>
        <taxon>Eukaryota</taxon>
        <taxon>Metazoa</taxon>
        <taxon>Ecdysozoa</taxon>
        <taxon>Arthropoda</taxon>
        <taxon>Chelicerata</taxon>
        <taxon>Arachnida</taxon>
        <taxon>Acari</taxon>
        <taxon>Acariformes</taxon>
        <taxon>Sarcoptiformes</taxon>
        <taxon>Oribatida</taxon>
        <taxon>Brachypylina</taxon>
        <taxon>Oppioidea</taxon>
        <taxon>Oppiidae</taxon>
        <taxon>Oppiella</taxon>
    </lineage>
</organism>
<evidence type="ECO:0000256" key="1">
    <source>
        <dbReference type="ARBA" id="ARBA00004496"/>
    </source>
</evidence>
<dbReference type="Gene3D" id="3.10.450.50">
    <property type="match status" value="1"/>
</dbReference>
<dbReference type="GO" id="GO:0006606">
    <property type="term" value="P:protein import into nucleus"/>
    <property type="evidence" value="ECO:0007669"/>
    <property type="project" value="UniProtKB-ARBA"/>
</dbReference>
<comment type="subcellular location">
    <subcellularLocation>
        <location evidence="1">Cytoplasm</location>
    </subcellularLocation>
</comment>
<dbReference type="Proteomes" id="UP000728032">
    <property type="component" value="Unassembled WGS sequence"/>
</dbReference>
<dbReference type="GO" id="GO:0004092">
    <property type="term" value="F:carnitine O-acetyltransferase activity"/>
    <property type="evidence" value="ECO:0007669"/>
    <property type="project" value="TreeGrafter"/>
</dbReference>
<evidence type="ECO:0000256" key="3">
    <source>
        <dbReference type="ARBA" id="ARBA00022490"/>
    </source>
</evidence>
<proteinExistence type="inferred from homology"/>
<dbReference type="PROSITE" id="PS50177">
    <property type="entry name" value="NTF2_DOMAIN"/>
    <property type="match status" value="1"/>
</dbReference>
<dbReference type="GO" id="GO:0005635">
    <property type="term" value="C:nuclear envelope"/>
    <property type="evidence" value="ECO:0007669"/>
    <property type="project" value="UniProtKB-ARBA"/>
</dbReference>
<sequence>MSSRQWLSSTAASVDGLPKLIVPEFNKTIDRLKVSTKPFARSGEELHNLYQIIDDFSRSDGIGPKLHSLLEHKSSQTNNWLSHDWWINKAYLEGRDSVMIWSNPGLVFPDLKTLTRTANKEFVVQFISRLILSVIDFRNALKSGVNPELSPKSGSKPVPKVCMDQYTKIFGTCRMPGNPVDTIRFGSLESSDISIIISRLNRFYKLSLNESTDKEVMLWQIQSSVNHILSQSPSETNLSFGSFSALPRNDFSTVFRLLNDNSLNEIIESQFVVNIDHIDCSNDTFKDNESYYKVMGKQSLHADIENIGNRWFDKTIQLLIVTNKSGDQLIGSAFCYEHTPAEGGTIVKLMEHSIKHLMSDKTMSSKNQMTADLKELTLATNDTYDKLKASEEFSKQKYLDFVNSLDLEILEFKDYGKEFIKNVKCSPDSWIQLAIALTYYRLHGKVGATYESGGTRMYSFGRTETIRSVTQEFVDFFKTPNFQTLMNAIESHKNVAKNAVSGHGIDRILLGYNCVAQEVKSGEWKWGLSQHVIDNPLNESDYQTLQTLYSNELYVRSKHFHMSTSQVASISPDSFMCYGPLVLAANLNFKSSVKTQLCHNTIVVLIVVSVGYSSTLSSMALNPNYEQIGKTFVQQYYQLMDDSTQRPNVANFYTEQKSLMSFEGQQMMGRTKIMEKIQSLTFQKIQHIITAIDAQPTFDGGVLVAVLGQLKTDDDPPHTFNQVFVLKPANDSFYVEHDCFRLALHV</sequence>
<dbReference type="InterPro" id="IPR018222">
    <property type="entry name" value="Nuclear_transport_factor_2_euk"/>
</dbReference>
<dbReference type="InterPro" id="IPR032710">
    <property type="entry name" value="NTF2-like_dom_sf"/>
</dbReference>
<keyword evidence="9" id="KW-1185">Reference proteome</keyword>
<evidence type="ECO:0000256" key="4">
    <source>
        <dbReference type="ARBA" id="ARBA00022679"/>
    </source>
</evidence>
<keyword evidence="3" id="KW-0963">Cytoplasm</keyword>
<evidence type="ECO:0000313" key="8">
    <source>
        <dbReference type="EMBL" id="CAD7649337.1"/>
    </source>
</evidence>
<dbReference type="OrthoDB" id="6497209at2759"/>
<dbReference type="InterPro" id="IPR000542">
    <property type="entry name" value="Carn_acyl_trans"/>
</dbReference>
<dbReference type="GO" id="GO:0005777">
    <property type="term" value="C:peroxisome"/>
    <property type="evidence" value="ECO:0007669"/>
    <property type="project" value="TreeGrafter"/>
</dbReference>
<gene>
    <name evidence="8" type="ORF">ONB1V03_LOCUS7235</name>
</gene>
<dbReference type="SUPFAM" id="SSF52777">
    <property type="entry name" value="CoA-dependent acyltransferases"/>
    <property type="match status" value="2"/>
</dbReference>
<feature type="domain" description="NTF2" evidence="7">
    <location>
        <begin position="628"/>
        <end position="742"/>
    </location>
</feature>
<dbReference type="CDD" id="cd00780">
    <property type="entry name" value="NTF2"/>
    <property type="match status" value="1"/>
</dbReference>
<reference evidence="8" key="1">
    <citation type="submission" date="2020-11" db="EMBL/GenBank/DDBJ databases">
        <authorList>
            <person name="Tran Van P."/>
        </authorList>
    </citation>
    <scope>NUCLEOTIDE SEQUENCE</scope>
</reference>
<protein>
    <recommendedName>
        <fullName evidence="7">NTF2 domain-containing protein</fullName>
    </recommendedName>
</protein>
<dbReference type="AlphaFoldDB" id="A0A7R9LZ24"/>
<evidence type="ECO:0000313" key="9">
    <source>
        <dbReference type="Proteomes" id="UP000728032"/>
    </source>
</evidence>
<comment type="similarity">
    <text evidence="2">Belongs to the carnitine/choline acetyltransferase family.</text>
</comment>
<dbReference type="InterPro" id="IPR002075">
    <property type="entry name" value="NTF2_dom"/>
</dbReference>
<evidence type="ECO:0000256" key="5">
    <source>
        <dbReference type="ARBA" id="ARBA00023315"/>
    </source>
</evidence>
<evidence type="ECO:0000256" key="2">
    <source>
        <dbReference type="ARBA" id="ARBA00005232"/>
    </source>
</evidence>
<evidence type="ECO:0000256" key="6">
    <source>
        <dbReference type="PIRSR" id="PIRSR600542-1"/>
    </source>
</evidence>
<keyword evidence="4" id="KW-0808">Transferase</keyword>
<dbReference type="GO" id="GO:0019254">
    <property type="term" value="P:carnitine metabolic process, CoA-linked"/>
    <property type="evidence" value="ECO:0007669"/>
    <property type="project" value="TreeGrafter"/>
</dbReference>
<dbReference type="FunFam" id="3.10.450.50:FF:000005">
    <property type="entry name" value="Nuclear transport factor 2"/>
    <property type="match status" value="1"/>
</dbReference>
<dbReference type="Pfam" id="PF02136">
    <property type="entry name" value="NTF2"/>
    <property type="match status" value="1"/>
</dbReference>
<dbReference type="Pfam" id="PF00755">
    <property type="entry name" value="Carn_acyltransf"/>
    <property type="match status" value="1"/>
</dbReference>
<dbReference type="Gene3D" id="3.30.559.70">
    <property type="entry name" value="Choline/Carnitine o-acyltransferase, domain 2"/>
    <property type="match status" value="1"/>
</dbReference>